<dbReference type="PROSITE" id="PS00455">
    <property type="entry name" value="AMP_BINDING"/>
    <property type="match status" value="1"/>
</dbReference>
<feature type="domain" description="AMP-binding enzyme C-terminal" evidence="4">
    <location>
        <begin position="425"/>
        <end position="497"/>
    </location>
</feature>
<organism evidence="5 6">
    <name type="scientific">Mycobacterium saskatchewanense</name>
    <dbReference type="NCBI Taxonomy" id="220927"/>
    <lineage>
        <taxon>Bacteria</taxon>
        <taxon>Bacillati</taxon>
        <taxon>Actinomycetota</taxon>
        <taxon>Actinomycetes</taxon>
        <taxon>Mycobacteriales</taxon>
        <taxon>Mycobacteriaceae</taxon>
        <taxon>Mycobacterium</taxon>
        <taxon>Mycobacterium simiae complex</taxon>
    </lineage>
</organism>
<evidence type="ECO:0000256" key="2">
    <source>
        <dbReference type="ARBA" id="ARBA00022598"/>
    </source>
</evidence>
<gene>
    <name evidence="5" type="ORF">AWC23_08645</name>
</gene>
<dbReference type="InterPro" id="IPR045851">
    <property type="entry name" value="AMP-bd_C_sf"/>
</dbReference>
<dbReference type="AlphaFoldDB" id="A0AAJ3NSQ9"/>
<dbReference type="GO" id="GO:0006631">
    <property type="term" value="P:fatty acid metabolic process"/>
    <property type="evidence" value="ECO:0007669"/>
    <property type="project" value="TreeGrafter"/>
</dbReference>
<sequence>MDYTVADALRARVAADPLQRLVKCGGEWLTAAEVNELSARVAAGLLGLGMRKGDRLLVMLPNRQEMVEVFFACARSGVVQVPVNIYLKGEFLAYQVRDSQSRVAITDRAGLRSLTPLLDQTALEQIVLVDQLDDDDADLAIPVLPYLSLKNTADEAPAVDLTDADLVSILYTSGTTGPSKGCMLSNAYYTVAPKVFLEHHWLAADDRILTPLQLFHGAAHNVLMQGLVAPRGAVCFETSFSASTFMRRAREESATLLWLLPPMAMAVLAQQAKPGDAPLSSVRLVACPGLPLHAQLGFEQRFGGRVGAEMYGQTEGLGIAFGSLTETRRPGTLGRPGPHVEVRIVDDHDRDVAPGEPGEIVVRPRIAHCIYSGYWNNAEATAAAWRNSWHHTGDMAIIDSDGVLTFVDRKKDSLRRRGENVSSFELEAAIGQFSKVSQVAVSAVPSPLGEDDIKASIVLEAGATTSPEEIFEFLRTAVPYFAMPRYIDIRSSLPLTEATARVQKHLLRAEGVTPAMWDLEKLGLAIDRTQRR</sequence>
<evidence type="ECO:0000259" key="4">
    <source>
        <dbReference type="Pfam" id="PF13193"/>
    </source>
</evidence>
<accession>A0AAJ3NSQ9</accession>
<dbReference type="RefSeq" id="WP_158090700.1">
    <property type="nucleotide sequence ID" value="NZ_AP022573.1"/>
</dbReference>
<dbReference type="SUPFAM" id="SSF56801">
    <property type="entry name" value="Acetyl-CoA synthetase-like"/>
    <property type="match status" value="1"/>
</dbReference>
<reference evidence="5 6" key="1">
    <citation type="submission" date="2016-01" db="EMBL/GenBank/DDBJ databases">
        <title>The new phylogeny of the genus Mycobacterium.</title>
        <authorList>
            <person name="Tarcisio F."/>
            <person name="Conor M."/>
            <person name="Antonella G."/>
            <person name="Elisabetta G."/>
            <person name="Giulia F.S."/>
            <person name="Sara T."/>
            <person name="Anna F."/>
            <person name="Clotilde B."/>
            <person name="Roberto B."/>
            <person name="Veronica D.S."/>
            <person name="Fabio R."/>
            <person name="Monica P."/>
            <person name="Olivier J."/>
            <person name="Enrico T."/>
            <person name="Nicola S."/>
        </authorList>
    </citation>
    <scope>NUCLEOTIDE SEQUENCE [LARGE SCALE GENOMIC DNA]</scope>
    <source>
        <strain evidence="5 6">DSM 44616</strain>
    </source>
</reference>
<dbReference type="InterPro" id="IPR042099">
    <property type="entry name" value="ANL_N_sf"/>
</dbReference>
<name>A0AAJ3NSQ9_9MYCO</name>
<dbReference type="Gene3D" id="3.30.300.30">
    <property type="match status" value="1"/>
</dbReference>
<dbReference type="InterPro" id="IPR000873">
    <property type="entry name" value="AMP-dep_synth/lig_dom"/>
</dbReference>
<evidence type="ECO:0008006" key="7">
    <source>
        <dbReference type="Google" id="ProtNLM"/>
    </source>
</evidence>
<evidence type="ECO:0000259" key="3">
    <source>
        <dbReference type="Pfam" id="PF00501"/>
    </source>
</evidence>
<keyword evidence="6" id="KW-1185">Reference proteome</keyword>
<proteinExistence type="inferred from homology"/>
<dbReference type="Proteomes" id="UP000193387">
    <property type="component" value="Unassembled WGS sequence"/>
</dbReference>
<protein>
    <recommendedName>
        <fullName evidence="7">ATP-dependent acyl-CoA ligase</fullName>
    </recommendedName>
</protein>
<dbReference type="GO" id="GO:0031956">
    <property type="term" value="F:medium-chain fatty acid-CoA ligase activity"/>
    <property type="evidence" value="ECO:0007669"/>
    <property type="project" value="TreeGrafter"/>
</dbReference>
<dbReference type="EMBL" id="LQPR01000021">
    <property type="protein sequence ID" value="ORW72914.1"/>
    <property type="molecule type" value="Genomic_DNA"/>
</dbReference>
<evidence type="ECO:0000313" key="5">
    <source>
        <dbReference type="EMBL" id="ORW72914.1"/>
    </source>
</evidence>
<dbReference type="InterPro" id="IPR020845">
    <property type="entry name" value="AMP-binding_CS"/>
</dbReference>
<comment type="caution">
    <text evidence="5">The sequence shown here is derived from an EMBL/GenBank/DDBJ whole genome shotgun (WGS) entry which is preliminary data.</text>
</comment>
<dbReference type="PANTHER" id="PTHR43201">
    <property type="entry name" value="ACYL-COA SYNTHETASE"/>
    <property type="match status" value="1"/>
</dbReference>
<evidence type="ECO:0000256" key="1">
    <source>
        <dbReference type="ARBA" id="ARBA00006432"/>
    </source>
</evidence>
<dbReference type="PANTHER" id="PTHR43201:SF5">
    <property type="entry name" value="MEDIUM-CHAIN ACYL-COA LIGASE ACSF2, MITOCHONDRIAL"/>
    <property type="match status" value="1"/>
</dbReference>
<dbReference type="Gene3D" id="3.40.50.12780">
    <property type="entry name" value="N-terminal domain of ligase-like"/>
    <property type="match status" value="1"/>
</dbReference>
<evidence type="ECO:0000313" key="6">
    <source>
        <dbReference type="Proteomes" id="UP000193387"/>
    </source>
</evidence>
<feature type="domain" description="AMP-dependent synthetase/ligase" evidence="3">
    <location>
        <begin position="12"/>
        <end position="375"/>
    </location>
</feature>
<dbReference type="Pfam" id="PF00501">
    <property type="entry name" value="AMP-binding"/>
    <property type="match status" value="1"/>
</dbReference>
<keyword evidence="2" id="KW-0436">Ligase</keyword>
<dbReference type="InterPro" id="IPR025110">
    <property type="entry name" value="AMP-bd_C"/>
</dbReference>
<comment type="similarity">
    <text evidence="1">Belongs to the ATP-dependent AMP-binding enzyme family.</text>
</comment>
<dbReference type="Pfam" id="PF13193">
    <property type="entry name" value="AMP-binding_C"/>
    <property type="match status" value="1"/>
</dbReference>